<feature type="region of interest" description="Disordered" evidence="1">
    <location>
        <begin position="1"/>
        <end position="25"/>
    </location>
</feature>
<dbReference type="Proteomes" id="UP001194580">
    <property type="component" value="Unassembled WGS sequence"/>
</dbReference>
<dbReference type="AlphaFoldDB" id="A0AAD4D142"/>
<dbReference type="EMBL" id="JAAAIL010004795">
    <property type="protein sequence ID" value="KAG0247318.1"/>
    <property type="molecule type" value="Genomic_DNA"/>
</dbReference>
<evidence type="ECO:0000313" key="2">
    <source>
        <dbReference type="EMBL" id="KAG0247318.1"/>
    </source>
</evidence>
<accession>A0AAD4D142</accession>
<keyword evidence="3" id="KW-1185">Reference proteome</keyword>
<evidence type="ECO:0000313" key="3">
    <source>
        <dbReference type="Proteomes" id="UP001194580"/>
    </source>
</evidence>
<evidence type="ECO:0000256" key="1">
    <source>
        <dbReference type="SAM" id="MobiDB-lite"/>
    </source>
</evidence>
<proteinExistence type="predicted"/>
<comment type="caution">
    <text evidence="2">The sequence shown here is derived from an EMBL/GenBank/DDBJ whole genome shotgun (WGS) entry which is preliminary data.</text>
</comment>
<feature type="non-terminal residue" evidence="2">
    <location>
        <position position="84"/>
    </location>
</feature>
<sequence>MSLPSSSSPSSSSPSNPTFATKDDEIEFLRRRLDRMERRFDDQLNNTEDSVITTRPALQHYCPTESEIQNCPLLTPDTLIEFSP</sequence>
<feature type="compositionally biased region" description="Low complexity" evidence="1">
    <location>
        <begin position="1"/>
        <end position="15"/>
    </location>
</feature>
<organism evidence="2 3">
    <name type="scientific">Linnemannia exigua</name>
    <dbReference type="NCBI Taxonomy" id="604196"/>
    <lineage>
        <taxon>Eukaryota</taxon>
        <taxon>Fungi</taxon>
        <taxon>Fungi incertae sedis</taxon>
        <taxon>Mucoromycota</taxon>
        <taxon>Mortierellomycotina</taxon>
        <taxon>Mortierellomycetes</taxon>
        <taxon>Mortierellales</taxon>
        <taxon>Mortierellaceae</taxon>
        <taxon>Linnemannia</taxon>
    </lineage>
</organism>
<gene>
    <name evidence="2" type="ORF">BGZ95_008783</name>
</gene>
<reference evidence="2" key="1">
    <citation type="journal article" date="2020" name="Fungal Divers.">
        <title>Resolving the Mortierellaceae phylogeny through synthesis of multi-gene phylogenetics and phylogenomics.</title>
        <authorList>
            <person name="Vandepol N."/>
            <person name="Liber J."/>
            <person name="Desiro A."/>
            <person name="Na H."/>
            <person name="Kennedy M."/>
            <person name="Barry K."/>
            <person name="Grigoriev I.V."/>
            <person name="Miller A.N."/>
            <person name="O'Donnell K."/>
            <person name="Stajich J.E."/>
            <person name="Bonito G."/>
        </authorList>
    </citation>
    <scope>NUCLEOTIDE SEQUENCE</scope>
    <source>
        <strain evidence="2">NRRL 28262</strain>
    </source>
</reference>
<name>A0AAD4D142_9FUNG</name>
<protein>
    <submittedName>
        <fullName evidence="2">Uncharacterized protein</fullName>
    </submittedName>
</protein>